<organism evidence="2 3">
    <name type="scientific">Penstemon davidsonii</name>
    <dbReference type="NCBI Taxonomy" id="160366"/>
    <lineage>
        <taxon>Eukaryota</taxon>
        <taxon>Viridiplantae</taxon>
        <taxon>Streptophyta</taxon>
        <taxon>Embryophyta</taxon>
        <taxon>Tracheophyta</taxon>
        <taxon>Spermatophyta</taxon>
        <taxon>Magnoliopsida</taxon>
        <taxon>eudicotyledons</taxon>
        <taxon>Gunneridae</taxon>
        <taxon>Pentapetalae</taxon>
        <taxon>asterids</taxon>
        <taxon>lamiids</taxon>
        <taxon>Lamiales</taxon>
        <taxon>Plantaginaceae</taxon>
        <taxon>Cheloneae</taxon>
        <taxon>Penstemon</taxon>
    </lineage>
</organism>
<gene>
    <name evidence="2" type="ORF">RD792_010263</name>
</gene>
<proteinExistence type="predicted"/>
<evidence type="ECO:0000313" key="2">
    <source>
        <dbReference type="EMBL" id="KAK4483086.1"/>
    </source>
</evidence>
<reference evidence="2 3" key="1">
    <citation type="journal article" date="2023" name="bioRxiv">
        <title>Genome report: Whole genome sequence and annotation of Penstemon davidsonii.</title>
        <authorList>
            <person name="Ostevik K.L."/>
            <person name="Alabady M."/>
            <person name="Zhang M."/>
            <person name="Rausher M.D."/>
        </authorList>
    </citation>
    <scope>NUCLEOTIDE SEQUENCE [LARGE SCALE GENOMIC DNA]</scope>
    <source>
        <strain evidence="2">DNT005</strain>
        <tissue evidence="2">Whole leaf</tissue>
    </source>
</reference>
<dbReference type="Pfam" id="PF01713">
    <property type="entry name" value="Smr"/>
    <property type="match status" value="1"/>
</dbReference>
<dbReference type="EMBL" id="JAYDYQ010002534">
    <property type="protein sequence ID" value="KAK4483086.1"/>
    <property type="molecule type" value="Genomic_DNA"/>
</dbReference>
<dbReference type="InterPro" id="IPR055319">
    <property type="entry name" value="At5g58720-like"/>
</dbReference>
<sequence>MITVDLHGQHIKQAMRLLKLHLLFGAYVRSVRLFRVITGCGNSGVGKSKLKDSVINLLKNEGIEWSEENRGTLLIRLNGQTDFSFLDSGSDSE</sequence>
<dbReference type="Gene3D" id="3.30.1370.110">
    <property type="match status" value="1"/>
</dbReference>
<evidence type="ECO:0000259" key="1">
    <source>
        <dbReference type="PROSITE" id="PS50828"/>
    </source>
</evidence>
<comment type="caution">
    <text evidence="2">The sequence shown here is derived from an EMBL/GenBank/DDBJ whole genome shotgun (WGS) entry which is preliminary data.</text>
</comment>
<accession>A0ABR0D2R8</accession>
<dbReference type="Proteomes" id="UP001291926">
    <property type="component" value="Unassembled WGS sequence"/>
</dbReference>
<dbReference type="PROSITE" id="PS50828">
    <property type="entry name" value="SMR"/>
    <property type="match status" value="1"/>
</dbReference>
<dbReference type="PANTHER" id="PTHR47676">
    <property type="entry name" value="OS01G0225100 PROTEIN"/>
    <property type="match status" value="1"/>
</dbReference>
<dbReference type="SMART" id="SM00463">
    <property type="entry name" value="SMR"/>
    <property type="match status" value="1"/>
</dbReference>
<name>A0ABR0D2R8_9LAMI</name>
<evidence type="ECO:0000313" key="3">
    <source>
        <dbReference type="Proteomes" id="UP001291926"/>
    </source>
</evidence>
<dbReference type="InterPro" id="IPR036063">
    <property type="entry name" value="Smr_dom_sf"/>
</dbReference>
<keyword evidence="3" id="KW-1185">Reference proteome</keyword>
<dbReference type="PANTHER" id="PTHR47676:SF1">
    <property type="entry name" value="SMR DOMAIN-CONTAINING PROTEIN"/>
    <property type="match status" value="1"/>
</dbReference>
<protein>
    <recommendedName>
        <fullName evidence="1">Smr domain-containing protein</fullName>
    </recommendedName>
</protein>
<feature type="domain" description="Smr" evidence="1">
    <location>
        <begin position="4"/>
        <end position="78"/>
    </location>
</feature>
<dbReference type="SUPFAM" id="SSF160443">
    <property type="entry name" value="SMR domain-like"/>
    <property type="match status" value="1"/>
</dbReference>
<dbReference type="InterPro" id="IPR002625">
    <property type="entry name" value="Smr_dom"/>
</dbReference>